<gene>
    <name evidence="2" type="ORF">BINO364_LOCUS10396</name>
</gene>
<dbReference type="Proteomes" id="UP000838878">
    <property type="component" value="Chromosome 4"/>
</dbReference>
<evidence type="ECO:0000313" key="3">
    <source>
        <dbReference type="Proteomes" id="UP000838878"/>
    </source>
</evidence>
<dbReference type="EMBL" id="OV170224">
    <property type="protein sequence ID" value="CAH0724719.1"/>
    <property type="molecule type" value="Genomic_DNA"/>
</dbReference>
<reference evidence="2" key="1">
    <citation type="submission" date="2021-12" db="EMBL/GenBank/DDBJ databases">
        <authorList>
            <person name="Martin H S."/>
        </authorList>
    </citation>
    <scope>NUCLEOTIDE SEQUENCE</scope>
</reference>
<proteinExistence type="predicted"/>
<protein>
    <submittedName>
        <fullName evidence="2">Uncharacterized protein</fullName>
    </submittedName>
</protein>
<organism evidence="2 3">
    <name type="scientific">Brenthis ino</name>
    <name type="common">lesser marbled fritillary</name>
    <dbReference type="NCBI Taxonomy" id="405034"/>
    <lineage>
        <taxon>Eukaryota</taxon>
        <taxon>Metazoa</taxon>
        <taxon>Ecdysozoa</taxon>
        <taxon>Arthropoda</taxon>
        <taxon>Hexapoda</taxon>
        <taxon>Insecta</taxon>
        <taxon>Pterygota</taxon>
        <taxon>Neoptera</taxon>
        <taxon>Endopterygota</taxon>
        <taxon>Lepidoptera</taxon>
        <taxon>Glossata</taxon>
        <taxon>Ditrysia</taxon>
        <taxon>Papilionoidea</taxon>
        <taxon>Nymphalidae</taxon>
        <taxon>Heliconiinae</taxon>
        <taxon>Argynnini</taxon>
        <taxon>Brenthis</taxon>
    </lineage>
</organism>
<feature type="region of interest" description="Disordered" evidence="1">
    <location>
        <begin position="84"/>
        <end position="109"/>
    </location>
</feature>
<evidence type="ECO:0000256" key="1">
    <source>
        <dbReference type="SAM" id="MobiDB-lite"/>
    </source>
</evidence>
<feature type="non-terminal residue" evidence="2">
    <location>
        <position position="109"/>
    </location>
</feature>
<accession>A0A8J9YA29</accession>
<sequence length="109" mass="12162">MVRARWRMLGRFVSAGVRGRRPTDGGVTWFSFGLRRPNRGAALLILARDFSQRIARTTRKECARIFSVCEEDAAGGVVRPLRTTTTQPKDKRRLPGQLVNTSPLIGSHA</sequence>
<evidence type="ECO:0000313" key="2">
    <source>
        <dbReference type="EMBL" id="CAH0724719.1"/>
    </source>
</evidence>
<dbReference type="AlphaFoldDB" id="A0A8J9YA29"/>
<feature type="compositionally biased region" description="Polar residues" evidence="1">
    <location>
        <begin position="98"/>
        <end position="109"/>
    </location>
</feature>
<keyword evidence="3" id="KW-1185">Reference proteome</keyword>
<name>A0A8J9YA29_9NEOP</name>